<feature type="compositionally biased region" description="Basic and acidic residues" evidence="1">
    <location>
        <begin position="38"/>
        <end position="60"/>
    </location>
</feature>
<dbReference type="AlphaFoldDB" id="A0A8T0R1L3"/>
<proteinExistence type="predicted"/>
<dbReference type="EMBL" id="CM029048">
    <property type="protein sequence ID" value="KAG2579424.1"/>
    <property type="molecule type" value="Genomic_DNA"/>
</dbReference>
<feature type="region of interest" description="Disordered" evidence="1">
    <location>
        <begin position="1"/>
        <end position="236"/>
    </location>
</feature>
<keyword evidence="3" id="KW-1185">Reference proteome</keyword>
<feature type="compositionally biased region" description="Low complexity" evidence="1">
    <location>
        <begin position="193"/>
        <end position="203"/>
    </location>
</feature>
<organism evidence="2 3">
    <name type="scientific">Panicum virgatum</name>
    <name type="common">Blackwell switchgrass</name>
    <dbReference type="NCBI Taxonomy" id="38727"/>
    <lineage>
        <taxon>Eukaryota</taxon>
        <taxon>Viridiplantae</taxon>
        <taxon>Streptophyta</taxon>
        <taxon>Embryophyta</taxon>
        <taxon>Tracheophyta</taxon>
        <taxon>Spermatophyta</taxon>
        <taxon>Magnoliopsida</taxon>
        <taxon>Liliopsida</taxon>
        <taxon>Poales</taxon>
        <taxon>Poaceae</taxon>
        <taxon>PACMAD clade</taxon>
        <taxon>Panicoideae</taxon>
        <taxon>Panicodae</taxon>
        <taxon>Paniceae</taxon>
        <taxon>Panicinae</taxon>
        <taxon>Panicum</taxon>
        <taxon>Panicum sect. Hiantes</taxon>
    </lineage>
</organism>
<protein>
    <submittedName>
        <fullName evidence="2">Uncharacterized protein</fullName>
    </submittedName>
</protein>
<feature type="compositionally biased region" description="Low complexity" evidence="1">
    <location>
        <begin position="77"/>
        <end position="86"/>
    </location>
</feature>
<dbReference type="Proteomes" id="UP000823388">
    <property type="component" value="Chromosome 6N"/>
</dbReference>
<evidence type="ECO:0000313" key="2">
    <source>
        <dbReference type="EMBL" id="KAG2579424.1"/>
    </source>
</evidence>
<evidence type="ECO:0000256" key="1">
    <source>
        <dbReference type="SAM" id="MobiDB-lite"/>
    </source>
</evidence>
<feature type="compositionally biased region" description="Pro residues" evidence="1">
    <location>
        <begin position="204"/>
        <end position="213"/>
    </location>
</feature>
<feature type="compositionally biased region" description="Basic and acidic residues" evidence="1">
    <location>
        <begin position="118"/>
        <end position="151"/>
    </location>
</feature>
<name>A0A8T0R1L3_PANVG</name>
<comment type="caution">
    <text evidence="2">The sequence shown here is derived from an EMBL/GenBank/DDBJ whole genome shotgun (WGS) entry which is preliminary data.</text>
</comment>
<sequence>MGETETDAPHRRSRVDAIRLDPARLNNGRARLSKVKTRGRDRDGDGELNPKEEPVREGRGRAIPARRRSGERRRPPGRGSVAYPRVEGPRPRARRTRPSRAGAVRAPSAWSRAPGRLRSPDGEPVYVERGEEGYATREREGKGGRGADRAKGKAGGSTFSRKKAGAPAACRMDWHLAEGPAPGGEGQPRRPRPGAQANGGASPFWPPPPPVSAPRPKSQLPFPSRGRGRRAWGPPRPVGPCPAAAFRLRACDAVTVAHDGAAGSRPGLASPAAVRHHHCVHLLLLLPPRAVSSVNVFCSSWCAKGRGRGRGRGRGAPTWSWVRLWRGCHCLWGTIGLDRTFASLPCV</sequence>
<evidence type="ECO:0000313" key="3">
    <source>
        <dbReference type="Proteomes" id="UP000823388"/>
    </source>
</evidence>
<gene>
    <name evidence="2" type="ORF">PVAP13_6NG279900</name>
</gene>
<feature type="compositionally biased region" description="Basic and acidic residues" evidence="1">
    <location>
        <begin position="7"/>
        <end position="22"/>
    </location>
</feature>
<reference evidence="2" key="1">
    <citation type="submission" date="2020-05" db="EMBL/GenBank/DDBJ databases">
        <title>WGS assembly of Panicum virgatum.</title>
        <authorList>
            <person name="Lovell J.T."/>
            <person name="Jenkins J."/>
            <person name="Shu S."/>
            <person name="Juenger T.E."/>
            <person name="Schmutz J."/>
        </authorList>
    </citation>
    <scope>NUCLEOTIDE SEQUENCE</scope>
    <source>
        <strain evidence="2">AP13</strain>
    </source>
</reference>
<accession>A0A8T0R1L3</accession>